<evidence type="ECO:0000256" key="3">
    <source>
        <dbReference type="ARBA" id="ARBA00022741"/>
    </source>
</evidence>
<dbReference type="Proteomes" id="UP000033632">
    <property type="component" value="Unassembled WGS sequence"/>
</dbReference>
<dbReference type="InterPro" id="IPR036678">
    <property type="entry name" value="MutS_con_dom_sf"/>
</dbReference>
<dbReference type="HAMAP" id="MF_00096">
    <property type="entry name" value="MutS"/>
    <property type="match status" value="1"/>
</dbReference>
<dbReference type="InterPro" id="IPR036187">
    <property type="entry name" value="DNA_mismatch_repair_MutS_sf"/>
</dbReference>
<dbReference type="PIRSF" id="PIRSF037677">
    <property type="entry name" value="DNA_mis_repair_Msh6"/>
    <property type="match status" value="1"/>
</dbReference>
<dbReference type="PANTHER" id="PTHR11361">
    <property type="entry name" value="DNA MISMATCH REPAIR PROTEIN MUTS FAMILY MEMBER"/>
    <property type="match status" value="1"/>
</dbReference>
<dbReference type="FunFam" id="3.40.50.300:FF:000870">
    <property type="entry name" value="MutS protein homolog 4"/>
    <property type="match status" value="1"/>
</dbReference>
<evidence type="ECO:0000256" key="2">
    <source>
        <dbReference type="ARBA" id="ARBA00021982"/>
    </source>
</evidence>
<evidence type="ECO:0000259" key="12">
    <source>
        <dbReference type="PROSITE" id="PS00486"/>
    </source>
</evidence>
<dbReference type="Gene3D" id="3.40.50.300">
    <property type="entry name" value="P-loop containing nucleotide triphosphate hydrolases"/>
    <property type="match status" value="1"/>
</dbReference>
<reference evidence="13 14" key="1">
    <citation type="submission" date="2015-03" db="EMBL/GenBank/DDBJ databases">
        <authorList>
            <person name="Hassan Y.I."/>
            <person name="Lepp D."/>
            <person name="Li X.-Z."/>
            <person name="Zhou T."/>
        </authorList>
    </citation>
    <scope>NUCLEOTIDE SEQUENCE [LARGE SCALE GENOMIC DNA]</scope>
    <source>
        <strain evidence="13 14">BD-c194</strain>
    </source>
</reference>
<dbReference type="FunFam" id="3.40.1170.10:FF:000001">
    <property type="entry name" value="DNA mismatch repair protein MutS"/>
    <property type="match status" value="1"/>
</dbReference>
<dbReference type="InterPro" id="IPR045076">
    <property type="entry name" value="MutS"/>
</dbReference>
<dbReference type="RefSeq" id="WP_046109675.1">
    <property type="nucleotide sequence ID" value="NZ_JZEX01000133.1"/>
</dbReference>
<comment type="caution">
    <text evidence="13">The sequence shown here is derived from an EMBL/GenBank/DDBJ whole genome shotgun (WGS) entry which is preliminary data.</text>
</comment>
<keyword evidence="4 9" id="KW-0227">DNA damage</keyword>
<dbReference type="Gene3D" id="3.30.420.110">
    <property type="entry name" value="MutS, connector domain"/>
    <property type="match status" value="1"/>
</dbReference>
<dbReference type="SMART" id="SM00533">
    <property type="entry name" value="MUTSd"/>
    <property type="match status" value="1"/>
</dbReference>
<dbReference type="PATRIC" id="fig|443610.3.peg.1508"/>
<dbReference type="NCBIfam" id="TIGR01070">
    <property type="entry name" value="mutS1"/>
    <property type="match status" value="1"/>
</dbReference>
<keyword evidence="7 9" id="KW-0234">DNA repair</keyword>
<dbReference type="InterPro" id="IPR005748">
    <property type="entry name" value="DNA_mismatch_repair_MutS"/>
</dbReference>
<dbReference type="InterPro" id="IPR007695">
    <property type="entry name" value="DNA_mismatch_repair_MutS-lik_N"/>
</dbReference>
<dbReference type="InterPro" id="IPR007861">
    <property type="entry name" value="DNA_mismatch_repair_MutS_clamp"/>
</dbReference>
<feature type="binding site" evidence="9">
    <location>
        <begin position="651"/>
        <end position="658"/>
    </location>
    <ligand>
        <name>ATP</name>
        <dbReference type="ChEBI" id="CHEBI:30616"/>
    </ligand>
</feature>
<dbReference type="Gene3D" id="6.10.140.430">
    <property type="match status" value="1"/>
</dbReference>
<evidence type="ECO:0000256" key="7">
    <source>
        <dbReference type="ARBA" id="ARBA00023204"/>
    </source>
</evidence>
<comment type="function">
    <text evidence="8 9">This protein is involved in the repair of mismatches in DNA. It is possible that it carries out the mismatch recognition step. This protein has a weak ATPase activity.</text>
</comment>
<dbReference type="SUPFAM" id="SSF53150">
    <property type="entry name" value="DNA repair protein MutS, domain II"/>
    <property type="match status" value="1"/>
</dbReference>
<keyword evidence="3 9" id="KW-0547">Nucleotide-binding</keyword>
<dbReference type="InterPro" id="IPR017261">
    <property type="entry name" value="DNA_mismatch_repair_MutS/MSH"/>
</dbReference>
<evidence type="ECO:0000256" key="11">
    <source>
        <dbReference type="SAM" id="Coils"/>
    </source>
</evidence>
<dbReference type="EMBL" id="JZEX01000133">
    <property type="protein sequence ID" value="KKB10786.1"/>
    <property type="molecule type" value="Genomic_DNA"/>
</dbReference>
<name>A0A0F5FPL0_9HYPH</name>
<dbReference type="SUPFAM" id="SSF55271">
    <property type="entry name" value="DNA repair protein MutS, domain I"/>
    <property type="match status" value="1"/>
</dbReference>
<comment type="similarity">
    <text evidence="1 9 10">Belongs to the DNA mismatch repair MutS family.</text>
</comment>
<accession>A0A0F5FPL0</accession>
<dbReference type="CDD" id="cd03284">
    <property type="entry name" value="ABC_MutS1"/>
    <property type="match status" value="1"/>
</dbReference>
<dbReference type="Pfam" id="PF01624">
    <property type="entry name" value="MutS_I"/>
    <property type="match status" value="1"/>
</dbReference>
<dbReference type="InterPro" id="IPR007860">
    <property type="entry name" value="DNA_mmatch_repair_MutS_con_dom"/>
</dbReference>
<organism evidence="13 14">
    <name type="scientific">Devosia geojensis</name>
    <dbReference type="NCBI Taxonomy" id="443610"/>
    <lineage>
        <taxon>Bacteria</taxon>
        <taxon>Pseudomonadati</taxon>
        <taxon>Pseudomonadota</taxon>
        <taxon>Alphaproteobacteria</taxon>
        <taxon>Hyphomicrobiales</taxon>
        <taxon>Devosiaceae</taxon>
        <taxon>Devosia</taxon>
    </lineage>
</organism>
<dbReference type="Pfam" id="PF00488">
    <property type="entry name" value="MutS_V"/>
    <property type="match status" value="1"/>
</dbReference>
<sequence length="907" mass="96493">MHEVRIQPQNAEPASAALTPMMAQYFEIKAANPGYLLFYRMGDFYELFFEDAEIASAALGIVLTKRGKHLGQDIQMCGVPIHAAQDYLKKLISLGHRVAVCEQVEDPAEARKRGGKSVVKRDVVRLVTAGTLTEDDLLPARGANFLASLAMVRHGETDFALAWGDVSTGETHVADLAAETVSDELARIDPAELILTDAARTALTERHLLPPALVPALSVVAPEAFDSETATERLRQALAGEAVDPTAFSRAARAALGALFAYVEESQKGKAVALRAPTSEDAARLMAIDQATRSSLELVETQRGGQKGSLLSAIDLTVTAAGARLFAGRLAAPLTDAAAINARLDAVERLAGDTMLTGRLRADLKAAPDIARALTRIALERGGPRDLAAIGAGISAAVALGQRLGQAGDLPAELVRISEILAAAPQSLASELALAIDDDPPLMARDGGFVRKGYDGGLDGERALGSETRAVVAALQARLIDETDVRSLKIRHNGVLGYFVEVPAGHGGKLMEEPHRATFIHRQTLANAMRFTTAELADLEGRIARAHEAALEIEARIFAKLCGEVLGRTGELRALADALAELDVASALAHLAGTRGYVRPTVDASLAFHIEGGRHPVVEEMVKGEGQSFVANDCNLSGSSEEGGGLWLVTGPNMGGKSTFLRQNALIAIMAQMGAFVPAASAHIGVVDRVFSRVGASDDIAHGRSTFMVEMVETAAILNRATRRSLVILDEIGRGTATFDGLSIAWATLESLHEATGCRALFATHFHELTSLQKSLSRMANVTMKVREWEGEVVFLHEVGKGAADRSYGIQVARLAGLPEPVLNRARHVLTLLEQRSAGAGPSSAVGGVLDDLPLFAHQPPAPERTGPEPDPVADLIDTIRPDDITPRDAIELLYELKKRRDAARRS</sequence>
<evidence type="ECO:0000256" key="5">
    <source>
        <dbReference type="ARBA" id="ARBA00022840"/>
    </source>
</evidence>
<feature type="coiled-coil region" evidence="11">
    <location>
        <begin position="529"/>
        <end position="556"/>
    </location>
</feature>
<dbReference type="GO" id="GO:0005524">
    <property type="term" value="F:ATP binding"/>
    <property type="evidence" value="ECO:0007669"/>
    <property type="project" value="UniProtKB-UniRule"/>
</dbReference>
<dbReference type="GO" id="GO:0006298">
    <property type="term" value="P:mismatch repair"/>
    <property type="evidence" value="ECO:0007669"/>
    <property type="project" value="UniProtKB-UniRule"/>
</dbReference>
<dbReference type="InterPro" id="IPR027417">
    <property type="entry name" value="P-loop_NTPase"/>
</dbReference>
<evidence type="ECO:0000256" key="10">
    <source>
        <dbReference type="RuleBase" id="RU003756"/>
    </source>
</evidence>
<dbReference type="SUPFAM" id="SSF52540">
    <property type="entry name" value="P-loop containing nucleoside triphosphate hydrolases"/>
    <property type="match status" value="1"/>
</dbReference>
<dbReference type="SMART" id="SM00534">
    <property type="entry name" value="MUTSac"/>
    <property type="match status" value="1"/>
</dbReference>
<keyword evidence="11" id="KW-0175">Coiled coil</keyword>
<dbReference type="NCBIfam" id="NF003810">
    <property type="entry name" value="PRK05399.1"/>
    <property type="match status" value="1"/>
</dbReference>
<keyword evidence="14" id="KW-1185">Reference proteome</keyword>
<dbReference type="Pfam" id="PF05192">
    <property type="entry name" value="MutS_III"/>
    <property type="match status" value="1"/>
</dbReference>
<dbReference type="Gene3D" id="3.40.1170.10">
    <property type="entry name" value="DNA repair protein MutS, domain I"/>
    <property type="match status" value="1"/>
</dbReference>
<dbReference type="PROSITE" id="PS00486">
    <property type="entry name" value="DNA_MISMATCH_REPAIR_2"/>
    <property type="match status" value="1"/>
</dbReference>
<evidence type="ECO:0000256" key="1">
    <source>
        <dbReference type="ARBA" id="ARBA00006271"/>
    </source>
</evidence>
<dbReference type="STRING" id="443610.VE25_16100"/>
<evidence type="ECO:0000256" key="6">
    <source>
        <dbReference type="ARBA" id="ARBA00023125"/>
    </source>
</evidence>
<keyword evidence="6 9" id="KW-0238">DNA-binding</keyword>
<evidence type="ECO:0000313" key="13">
    <source>
        <dbReference type="EMBL" id="KKB10786.1"/>
    </source>
</evidence>
<dbReference type="Gene3D" id="1.10.1420.10">
    <property type="match status" value="2"/>
</dbReference>
<dbReference type="PANTHER" id="PTHR11361:SF34">
    <property type="entry name" value="DNA MISMATCH REPAIR PROTEIN MSH1, MITOCHONDRIAL"/>
    <property type="match status" value="1"/>
</dbReference>
<evidence type="ECO:0000256" key="8">
    <source>
        <dbReference type="ARBA" id="ARBA00024647"/>
    </source>
</evidence>
<keyword evidence="5 9" id="KW-0067">ATP-binding</keyword>
<protein>
    <recommendedName>
        <fullName evidence="2 9">DNA mismatch repair protein MutS</fullName>
    </recommendedName>
</protein>
<dbReference type="AlphaFoldDB" id="A0A0F5FPL0"/>
<dbReference type="InterPro" id="IPR016151">
    <property type="entry name" value="DNA_mismatch_repair_MutS_N"/>
</dbReference>
<dbReference type="InterPro" id="IPR000432">
    <property type="entry name" value="DNA_mismatch_repair_MutS_C"/>
</dbReference>
<feature type="domain" description="DNA mismatch repair proteins mutS family" evidence="12">
    <location>
        <begin position="725"/>
        <end position="741"/>
    </location>
</feature>
<dbReference type="InterPro" id="IPR007696">
    <property type="entry name" value="DNA_mismatch_repair_MutS_core"/>
</dbReference>
<dbReference type="Pfam" id="PF05188">
    <property type="entry name" value="MutS_II"/>
    <property type="match status" value="1"/>
</dbReference>
<evidence type="ECO:0000256" key="4">
    <source>
        <dbReference type="ARBA" id="ARBA00022763"/>
    </source>
</evidence>
<gene>
    <name evidence="9" type="primary">mutS</name>
    <name evidence="13" type="ORF">VE25_16100</name>
</gene>
<evidence type="ECO:0000313" key="14">
    <source>
        <dbReference type="Proteomes" id="UP000033632"/>
    </source>
</evidence>
<dbReference type="GO" id="GO:0005829">
    <property type="term" value="C:cytosol"/>
    <property type="evidence" value="ECO:0007669"/>
    <property type="project" value="TreeGrafter"/>
</dbReference>
<dbReference type="GO" id="GO:0030983">
    <property type="term" value="F:mismatched DNA binding"/>
    <property type="evidence" value="ECO:0007669"/>
    <property type="project" value="InterPro"/>
</dbReference>
<dbReference type="SUPFAM" id="SSF48334">
    <property type="entry name" value="DNA repair protein MutS, domain III"/>
    <property type="match status" value="1"/>
</dbReference>
<evidence type="ECO:0000256" key="9">
    <source>
        <dbReference type="HAMAP-Rule" id="MF_00096"/>
    </source>
</evidence>
<dbReference type="GO" id="GO:0140664">
    <property type="term" value="F:ATP-dependent DNA damage sensor activity"/>
    <property type="evidence" value="ECO:0007669"/>
    <property type="project" value="InterPro"/>
</dbReference>
<dbReference type="GO" id="GO:0003684">
    <property type="term" value="F:damaged DNA binding"/>
    <property type="evidence" value="ECO:0007669"/>
    <property type="project" value="UniProtKB-UniRule"/>
</dbReference>
<dbReference type="Pfam" id="PF05190">
    <property type="entry name" value="MutS_IV"/>
    <property type="match status" value="1"/>
</dbReference>
<proteinExistence type="inferred from homology"/>